<evidence type="ECO:0000313" key="3">
    <source>
        <dbReference type="Proteomes" id="UP001168821"/>
    </source>
</evidence>
<comment type="pathway">
    <text evidence="1">Cofactor biosynthesis; NAD(+) biosynthesis.</text>
</comment>
<evidence type="ECO:0008006" key="4">
    <source>
        <dbReference type="Google" id="ProtNLM"/>
    </source>
</evidence>
<organism evidence="2 3">
    <name type="scientific">Zophobas morio</name>
    <dbReference type="NCBI Taxonomy" id="2755281"/>
    <lineage>
        <taxon>Eukaryota</taxon>
        <taxon>Metazoa</taxon>
        <taxon>Ecdysozoa</taxon>
        <taxon>Arthropoda</taxon>
        <taxon>Hexapoda</taxon>
        <taxon>Insecta</taxon>
        <taxon>Pterygota</taxon>
        <taxon>Neoptera</taxon>
        <taxon>Endopterygota</taxon>
        <taxon>Coleoptera</taxon>
        <taxon>Polyphaga</taxon>
        <taxon>Cucujiformia</taxon>
        <taxon>Tenebrionidae</taxon>
        <taxon>Zophobas</taxon>
    </lineage>
</organism>
<reference evidence="2" key="1">
    <citation type="journal article" date="2023" name="G3 (Bethesda)">
        <title>Whole genome assemblies of Zophobas morio and Tenebrio molitor.</title>
        <authorList>
            <person name="Kaur S."/>
            <person name="Stinson S.A."/>
            <person name="diCenzo G.C."/>
        </authorList>
    </citation>
    <scope>NUCLEOTIDE SEQUENCE</scope>
    <source>
        <strain evidence="2">QUZm001</strain>
    </source>
</reference>
<comment type="caution">
    <text evidence="2">The sequence shown here is derived from an EMBL/GenBank/DDBJ whole genome shotgun (WGS) entry which is preliminary data.</text>
</comment>
<dbReference type="InterPro" id="IPR053190">
    <property type="entry name" value="NAPRTase-like"/>
</dbReference>
<dbReference type="InterPro" id="IPR036068">
    <property type="entry name" value="Nicotinate_pribotase-like_C"/>
</dbReference>
<gene>
    <name evidence="2" type="ORF">Zmor_011797</name>
</gene>
<keyword evidence="3" id="KW-1185">Reference proteome</keyword>
<evidence type="ECO:0000256" key="1">
    <source>
        <dbReference type="ARBA" id="ARBA00004790"/>
    </source>
</evidence>
<dbReference type="PANTHER" id="PTHR43202">
    <property type="entry name" value="NICOTINATE-NUCLEOTIDE PYROPHOSPHORYLASE"/>
    <property type="match status" value="1"/>
</dbReference>
<dbReference type="EMBL" id="JALNTZ010003193">
    <property type="protein sequence ID" value="KAJ3616597.1"/>
    <property type="molecule type" value="Genomic_DNA"/>
</dbReference>
<dbReference type="Proteomes" id="UP001168821">
    <property type="component" value="Unassembled WGS sequence"/>
</dbReference>
<dbReference type="GO" id="GO:0016763">
    <property type="term" value="F:pentosyltransferase activity"/>
    <property type="evidence" value="ECO:0007669"/>
    <property type="project" value="InterPro"/>
</dbReference>
<dbReference type="Gene3D" id="3.20.20.70">
    <property type="entry name" value="Aldolase class I"/>
    <property type="match status" value="1"/>
</dbReference>
<dbReference type="AlphaFoldDB" id="A0AA38LYW1"/>
<accession>A0AA38LYW1</accession>
<evidence type="ECO:0000313" key="2">
    <source>
        <dbReference type="EMBL" id="KAJ3616597.1"/>
    </source>
</evidence>
<name>A0AA38LYW1_9CUCU</name>
<dbReference type="PANTHER" id="PTHR43202:SF1">
    <property type="entry name" value="NICOTINATE PHOSPHORIBOSYLTRANSFERASE"/>
    <property type="match status" value="1"/>
</dbReference>
<dbReference type="SUPFAM" id="SSF51690">
    <property type="entry name" value="Nicotinate/Quinolinate PRTase C-terminal domain-like"/>
    <property type="match status" value="1"/>
</dbReference>
<protein>
    <recommendedName>
        <fullName evidence="4">Nicotinate phosphoribosyltransferase</fullName>
    </recommendedName>
</protein>
<dbReference type="Gene3D" id="3.90.1170.20">
    <property type="entry name" value="Quinolinate phosphoribosyl transferase, N-terminal domain"/>
    <property type="match status" value="1"/>
</dbReference>
<dbReference type="InterPro" id="IPR013785">
    <property type="entry name" value="Aldolase_TIM"/>
</dbReference>
<dbReference type="SUPFAM" id="SSF54675">
    <property type="entry name" value="Nicotinate/Quinolinate PRTase N-terminal domain-like"/>
    <property type="match status" value="1"/>
</dbReference>
<proteinExistence type="predicted"/>
<dbReference type="InterPro" id="IPR037128">
    <property type="entry name" value="Quinolinate_PRibosylTase_N_sf"/>
</dbReference>
<dbReference type="GO" id="GO:0009435">
    <property type="term" value="P:NAD+ biosynthetic process"/>
    <property type="evidence" value="ECO:0007669"/>
    <property type="project" value="InterPro"/>
</dbReference>
<sequence>MIKVACPNYQDLKIKALTDGSLINEMEPVLKISGKYTDFAFLEGLIDGALARATSIATNSKKVIDAANGKPILNMNDRADLYSNQAFDGYASYIGGVRNFVTPSALEFLDDESVLKPQGTMPHALIASFDGDIVKAAEAFQETFPKNNLVILIDYNNDCVNDAAKCAKHFGDKLKSVRIDTSVALIDKSLQHLGDKKELHGVNPTLIKAVRKALDENGGNHVKIIASSGFDQEKIS</sequence>